<evidence type="ECO:0000256" key="3">
    <source>
        <dbReference type="ARBA" id="ARBA00022692"/>
    </source>
</evidence>
<dbReference type="SUPFAM" id="SSF103473">
    <property type="entry name" value="MFS general substrate transporter"/>
    <property type="match status" value="1"/>
</dbReference>
<dbReference type="Proteomes" id="UP000797356">
    <property type="component" value="Chromosome 7"/>
</dbReference>
<gene>
    <name evidence="7" type="ORF">COCNU_07G004160</name>
</gene>
<feature type="transmembrane region" description="Helical" evidence="6">
    <location>
        <begin position="353"/>
        <end position="375"/>
    </location>
</feature>
<dbReference type="PANTHER" id="PTHR11654">
    <property type="entry name" value="OLIGOPEPTIDE TRANSPORTER-RELATED"/>
    <property type="match status" value="1"/>
</dbReference>
<evidence type="ECO:0000256" key="6">
    <source>
        <dbReference type="SAM" id="Phobius"/>
    </source>
</evidence>
<feature type="transmembrane region" description="Helical" evidence="6">
    <location>
        <begin position="559"/>
        <end position="578"/>
    </location>
</feature>
<comment type="subcellular location">
    <subcellularLocation>
        <location evidence="1">Membrane</location>
        <topology evidence="1">Multi-pass membrane protein</topology>
    </subcellularLocation>
</comment>
<proteinExistence type="inferred from homology"/>
<feature type="transmembrane region" description="Helical" evidence="6">
    <location>
        <begin position="395"/>
        <end position="414"/>
    </location>
</feature>
<reference evidence="7" key="1">
    <citation type="journal article" date="2017" name="Gigascience">
        <title>The genome draft of coconut (Cocos nucifera).</title>
        <authorList>
            <person name="Xiao Y."/>
            <person name="Xu P."/>
            <person name="Fan H."/>
            <person name="Baudouin L."/>
            <person name="Xia W."/>
            <person name="Bocs S."/>
            <person name="Xu J."/>
            <person name="Li Q."/>
            <person name="Guo A."/>
            <person name="Zhou L."/>
            <person name="Li J."/>
            <person name="Wu Y."/>
            <person name="Ma Z."/>
            <person name="Armero A."/>
            <person name="Issali A.E."/>
            <person name="Liu N."/>
            <person name="Peng M."/>
            <person name="Yang Y."/>
        </authorList>
    </citation>
    <scope>NUCLEOTIDE SEQUENCE</scope>
    <source>
        <tissue evidence="7">Spear leaf of Hainan Tall coconut</tissue>
    </source>
</reference>
<feature type="transmembrane region" description="Helical" evidence="6">
    <location>
        <begin position="435"/>
        <end position="455"/>
    </location>
</feature>
<dbReference type="Pfam" id="PF00854">
    <property type="entry name" value="PTR2"/>
    <property type="match status" value="1"/>
</dbReference>
<feature type="transmembrane region" description="Helical" evidence="6">
    <location>
        <begin position="115"/>
        <end position="137"/>
    </location>
</feature>
<keyword evidence="3 6" id="KW-0812">Transmembrane</keyword>
<comment type="caution">
    <text evidence="7">The sequence shown here is derived from an EMBL/GenBank/DDBJ whole genome shotgun (WGS) entry which is preliminary data.</text>
</comment>
<dbReference type="Gene3D" id="1.20.1250.20">
    <property type="entry name" value="MFS general substrate transporter like domains"/>
    <property type="match status" value="1"/>
</dbReference>
<organism evidence="7 8">
    <name type="scientific">Cocos nucifera</name>
    <name type="common">Coconut palm</name>
    <dbReference type="NCBI Taxonomy" id="13894"/>
    <lineage>
        <taxon>Eukaryota</taxon>
        <taxon>Viridiplantae</taxon>
        <taxon>Streptophyta</taxon>
        <taxon>Embryophyta</taxon>
        <taxon>Tracheophyta</taxon>
        <taxon>Spermatophyta</taxon>
        <taxon>Magnoliopsida</taxon>
        <taxon>Liliopsida</taxon>
        <taxon>Arecaceae</taxon>
        <taxon>Arecoideae</taxon>
        <taxon>Cocoseae</taxon>
        <taxon>Attaleinae</taxon>
        <taxon>Cocos</taxon>
    </lineage>
</organism>
<dbReference type="GO" id="GO:0022857">
    <property type="term" value="F:transmembrane transporter activity"/>
    <property type="evidence" value="ECO:0007669"/>
    <property type="project" value="InterPro"/>
</dbReference>
<dbReference type="InterPro" id="IPR036259">
    <property type="entry name" value="MFS_trans_sf"/>
</dbReference>
<keyword evidence="5 6" id="KW-0472">Membrane</keyword>
<dbReference type="EMBL" id="CM017878">
    <property type="protein sequence ID" value="KAG1354304.1"/>
    <property type="molecule type" value="Genomic_DNA"/>
</dbReference>
<keyword evidence="8" id="KW-1185">Reference proteome</keyword>
<feature type="transmembrane region" description="Helical" evidence="6">
    <location>
        <begin position="82"/>
        <end position="103"/>
    </location>
</feature>
<evidence type="ECO:0000313" key="8">
    <source>
        <dbReference type="Proteomes" id="UP000797356"/>
    </source>
</evidence>
<feature type="transmembrane region" description="Helical" evidence="6">
    <location>
        <begin position="157"/>
        <end position="177"/>
    </location>
</feature>
<feature type="transmembrane region" description="Helical" evidence="6">
    <location>
        <begin position="475"/>
        <end position="494"/>
    </location>
</feature>
<accession>A0A8K0N525</accession>
<keyword evidence="4 6" id="KW-1133">Transmembrane helix</keyword>
<feature type="transmembrane region" description="Helical" evidence="6">
    <location>
        <begin position="47"/>
        <end position="70"/>
    </location>
</feature>
<evidence type="ECO:0000256" key="4">
    <source>
        <dbReference type="ARBA" id="ARBA00022989"/>
    </source>
</evidence>
<sequence length="596" mass="66585">MAESAMIEEVQEIHESNMDEMYISDGSVDWKGQRAVKDKSGGWSVGILLLVNQGLATLAFSGVAVNLMILMTRVLHQDNADAANHVSTWIGTTYMFSLVGAFVSDSYWGRYKTCAVFQIAFITGLVELSLTSYLLVLKHCVPGNGTPNCEPPTDPEIILFYLSIYQIALGCGAYQPAITTFGADQFNEDDKEEGESKIAFFSYFYMANKLGTLFSNTLLAYLEDKGKWVLSFWISAGAAFVALVLFVTGTPRFRHFKPGGNPLTRFCQVIVASLKKRRVTTPLHEEDLHEVDGKPGANKGGRKILHTPDFKFLDRAAVVTLKDLPSQDQQHPENKWRLCTITQVEEVKCIWRFIPIWLCTIIYSVTYAQMASVFVKQGATMKNSLSEFRIPQESMSVFEILSVVVFVLLYRLYIVPLLSRLWKGNRKGLTELQRMGIGIVISAMAMVSAGVVELQRLKYTKNDHEANKGSSSLSILWQIPQYVMVGASEVFMYVGQMEFFNKQAPDGLKSFGSALYVASMSAGSYASSFLVTIVIKITGKGDQIGWISKDLDKGHMDRFYFLLAALATIDIFVFMVCAKRYRCTLFDGKLEVVNDI</sequence>
<evidence type="ECO:0000313" key="7">
    <source>
        <dbReference type="EMBL" id="KAG1354304.1"/>
    </source>
</evidence>
<evidence type="ECO:0000256" key="5">
    <source>
        <dbReference type="ARBA" id="ARBA00023136"/>
    </source>
</evidence>
<comment type="similarity">
    <text evidence="2">Belongs to the major facilitator superfamily. Proton-dependent oligopeptide transporter (POT/PTR) (TC 2.A.17) family.</text>
</comment>
<dbReference type="OrthoDB" id="8904098at2759"/>
<feature type="transmembrane region" description="Helical" evidence="6">
    <location>
        <begin position="515"/>
        <end position="539"/>
    </location>
</feature>
<feature type="transmembrane region" description="Helical" evidence="6">
    <location>
        <begin position="228"/>
        <end position="247"/>
    </location>
</feature>
<feature type="transmembrane region" description="Helical" evidence="6">
    <location>
        <begin position="198"/>
        <end position="222"/>
    </location>
</feature>
<dbReference type="AlphaFoldDB" id="A0A8K0N525"/>
<dbReference type="InterPro" id="IPR000109">
    <property type="entry name" value="POT_fam"/>
</dbReference>
<dbReference type="GO" id="GO:0016020">
    <property type="term" value="C:membrane"/>
    <property type="evidence" value="ECO:0007669"/>
    <property type="project" value="UniProtKB-SubCell"/>
</dbReference>
<reference evidence="7" key="2">
    <citation type="submission" date="2019-07" db="EMBL/GenBank/DDBJ databases">
        <authorList>
            <person name="Yang Y."/>
            <person name="Bocs S."/>
            <person name="Baudouin L."/>
        </authorList>
    </citation>
    <scope>NUCLEOTIDE SEQUENCE</scope>
    <source>
        <tissue evidence="7">Spear leaf of Hainan Tall coconut</tissue>
    </source>
</reference>
<name>A0A8K0N525_COCNU</name>
<evidence type="ECO:0000256" key="2">
    <source>
        <dbReference type="ARBA" id="ARBA00005982"/>
    </source>
</evidence>
<evidence type="ECO:0000256" key="1">
    <source>
        <dbReference type="ARBA" id="ARBA00004141"/>
    </source>
</evidence>
<protein>
    <submittedName>
        <fullName evidence="7">Protein NRT1/ PTR FAMILY 7.3</fullName>
    </submittedName>
</protein>